<protein>
    <recommendedName>
        <fullName evidence="3">F-box domain-containing protein</fullName>
    </recommendedName>
</protein>
<dbReference type="AlphaFoldDB" id="A0A397TMH7"/>
<evidence type="ECO:0000313" key="2">
    <source>
        <dbReference type="Proteomes" id="UP000265703"/>
    </source>
</evidence>
<comment type="caution">
    <text evidence="1">The sequence shown here is derived from an EMBL/GenBank/DDBJ whole genome shotgun (WGS) entry which is preliminary data.</text>
</comment>
<sequence length="494" mass="58158">MSRLNKDVLSIILEELVFEKSRFNSNLTKCKKKSLHSCLFVNRLWCEVTVPILWSNPWKYVMNSRLLLNVIVLFLSKESQEFLIDQGIYLFSIKHKAPLFDYISYCKYINFHQIENIIINGLSFGFNKEYQIHAIEQEIYKMIISRCPAIKYLDMMYSGRHFKHQIYHFTGAKLSLGELTFLCCDSSVDSTFFYGLAHICKLLQKIHIKSCPDDNSGLARLIEVQKNLKCFVCSIYDDAEYVIQHKNIGNALVKQAHSLIHLKLIYEDNFFLLLEILPKLINLKKLKLINIANNDYQLEKYLEISTFSKLQVFHIEIISSLDIAINIIKKTEGNLLEILLGSTIYNEMYSGKYIRTIYEHCPNIKILSLGVNNSDYAEFEILLEKCQQLERIVIDGSFYKNASNLLLEKLAKLAPKSLREIRIFNDWKISANDLELFLENWRGRESIILYFFMDLKDCDYFSDCLLNILIKYREEGIIKNYRCDDEYQDFYFSW</sequence>
<evidence type="ECO:0008006" key="3">
    <source>
        <dbReference type="Google" id="ProtNLM"/>
    </source>
</evidence>
<name>A0A397TMH7_9GLOM</name>
<dbReference type="SUPFAM" id="SSF52047">
    <property type="entry name" value="RNI-like"/>
    <property type="match status" value="1"/>
</dbReference>
<accession>A0A397TMH7</accession>
<dbReference type="InterPro" id="IPR032675">
    <property type="entry name" value="LRR_dom_sf"/>
</dbReference>
<reference evidence="1 2" key="1">
    <citation type="submission" date="2018-06" db="EMBL/GenBank/DDBJ databases">
        <title>Comparative genomics reveals the genomic features of Rhizophagus irregularis, R. cerebriforme, R. diaphanum and Gigaspora rosea, and their symbiotic lifestyle signature.</title>
        <authorList>
            <person name="Morin E."/>
            <person name="San Clemente H."/>
            <person name="Chen E.C.H."/>
            <person name="De La Providencia I."/>
            <person name="Hainaut M."/>
            <person name="Kuo A."/>
            <person name="Kohler A."/>
            <person name="Murat C."/>
            <person name="Tang N."/>
            <person name="Roy S."/>
            <person name="Loubradou J."/>
            <person name="Henrissat B."/>
            <person name="Grigoriev I.V."/>
            <person name="Corradi N."/>
            <person name="Roux C."/>
            <person name="Martin F.M."/>
        </authorList>
    </citation>
    <scope>NUCLEOTIDE SEQUENCE [LARGE SCALE GENOMIC DNA]</scope>
    <source>
        <strain evidence="1 2">DAOM 227022</strain>
    </source>
</reference>
<evidence type="ECO:0000313" key="1">
    <source>
        <dbReference type="EMBL" id="RIA99413.1"/>
    </source>
</evidence>
<dbReference type="EMBL" id="QKYT01000004">
    <property type="protein sequence ID" value="RIA99413.1"/>
    <property type="molecule type" value="Genomic_DNA"/>
</dbReference>
<organism evidence="1 2">
    <name type="scientific">Glomus cerebriforme</name>
    <dbReference type="NCBI Taxonomy" id="658196"/>
    <lineage>
        <taxon>Eukaryota</taxon>
        <taxon>Fungi</taxon>
        <taxon>Fungi incertae sedis</taxon>
        <taxon>Mucoromycota</taxon>
        <taxon>Glomeromycotina</taxon>
        <taxon>Glomeromycetes</taxon>
        <taxon>Glomerales</taxon>
        <taxon>Glomeraceae</taxon>
        <taxon>Glomus</taxon>
    </lineage>
</organism>
<dbReference type="OrthoDB" id="2335254at2759"/>
<gene>
    <name evidence="1" type="ORF">C1645_869980</name>
</gene>
<keyword evidence="2" id="KW-1185">Reference proteome</keyword>
<proteinExistence type="predicted"/>
<dbReference type="Gene3D" id="3.80.10.10">
    <property type="entry name" value="Ribonuclease Inhibitor"/>
    <property type="match status" value="2"/>
</dbReference>
<dbReference type="Proteomes" id="UP000265703">
    <property type="component" value="Unassembled WGS sequence"/>
</dbReference>